<accession>A0ABR9K233</accession>
<evidence type="ECO:0000259" key="2">
    <source>
        <dbReference type="Pfam" id="PF01796"/>
    </source>
</evidence>
<feature type="domain" description="ChsH2 C-terminal OB-fold" evidence="2">
    <location>
        <begin position="68"/>
        <end position="126"/>
    </location>
</feature>
<dbReference type="InterPro" id="IPR052513">
    <property type="entry name" value="Thioester_dehydratase-like"/>
</dbReference>
<evidence type="ECO:0000313" key="4">
    <source>
        <dbReference type="Proteomes" id="UP000627838"/>
    </source>
</evidence>
<protein>
    <submittedName>
        <fullName evidence="3">OB-fold protein</fullName>
    </submittedName>
</protein>
<reference evidence="3 4" key="1">
    <citation type="submission" date="2020-10" db="EMBL/GenBank/DDBJ databases">
        <title>Sequencing the genomes of 1000 actinobacteria strains.</title>
        <authorList>
            <person name="Klenk H.-P."/>
        </authorList>
    </citation>
    <scope>NUCLEOTIDE SEQUENCE [LARGE SCALE GENOMIC DNA]</scope>
    <source>
        <strain evidence="3 4">DSM 46744</strain>
    </source>
</reference>
<keyword evidence="4" id="KW-1185">Reference proteome</keyword>
<evidence type="ECO:0000313" key="3">
    <source>
        <dbReference type="EMBL" id="MBE1536892.1"/>
    </source>
</evidence>
<dbReference type="Pfam" id="PF01796">
    <property type="entry name" value="OB_ChsH2_C"/>
    <property type="match status" value="1"/>
</dbReference>
<dbReference type="PANTHER" id="PTHR34075">
    <property type="entry name" value="BLR3430 PROTEIN"/>
    <property type="match status" value="1"/>
</dbReference>
<evidence type="ECO:0000256" key="1">
    <source>
        <dbReference type="SAM" id="MobiDB-lite"/>
    </source>
</evidence>
<dbReference type="InterPro" id="IPR012340">
    <property type="entry name" value="NA-bd_OB-fold"/>
</dbReference>
<feature type="region of interest" description="Disordered" evidence="1">
    <location>
        <begin position="140"/>
        <end position="160"/>
    </location>
</feature>
<dbReference type="RefSeq" id="WP_192762864.1">
    <property type="nucleotide sequence ID" value="NZ_JADBDZ010000001.1"/>
</dbReference>
<dbReference type="EMBL" id="JADBDZ010000001">
    <property type="protein sequence ID" value="MBE1536892.1"/>
    <property type="molecule type" value="Genomic_DNA"/>
</dbReference>
<dbReference type="InterPro" id="IPR002878">
    <property type="entry name" value="ChsH2_C"/>
</dbReference>
<dbReference type="Proteomes" id="UP000627838">
    <property type="component" value="Unassembled WGS sequence"/>
</dbReference>
<dbReference type="PANTHER" id="PTHR34075:SF5">
    <property type="entry name" value="BLR3430 PROTEIN"/>
    <property type="match status" value="1"/>
</dbReference>
<name>A0ABR9K233_9ACTN</name>
<dbReference type="SUPFAM" id="SSF50249">
    <property type="entry name" value="Nucleic acid-binding proteins"/>
    <property type="match status" value="1"/>
</dbReference>
<gene>
    <name evidence="3" type="ORF">H4W34_006725</name>
</gene>
<organism evidence="3 4">
    <name type="scientific">Actinomadura algeriensis</name>
    <dbReference type="NCBI Taxonomy" id="1679523"/>
    <lineage>
        <taxon>Bacteria</taxon>
        <taxon>Bacillati</taxon>
        <taxon>Actinomycetota</taxon>
        <taxon>Actinomycetes</taxon>
        <taxon>Streptosporangiales</taxon>
        <taxon>Thermomonosporaceae</taxon>
        <taxon>Actinomadura</taxon>
    </lineage>
</organism>
<dbReference type="Gene3D" id="6.10.30.10">
    <property type="match status" value="1"/>
</dbReference>
<comment type="caution">
    <text evidence="3">The sequence shown here is derived from an EMBL/GenBank/DDBJ whole genome shotgun (WGS) entry which is preliminary data.</text>
</comment>
<proteinExistence type="predicted"/>
<sequence length="160" mass="17128">MTGTEGFAPSVPPADEVTAPWWDATRRHRLVLQTCPRCVRDGRPGAQHPPRALCVRCGSDDLDWTGTNGLGVVDSCTVVHRPPRPGVTVPYVVARVRLTEGVLLLTRLRGQSPDAWRIDDRVRVAWADLADGRALPVFVPADATAPPAPAPTTAPTTEGG</sequence>